<evidence type="ECO:0000256" key="1">
    <source>
        <dbReference type="ARBA" id="ARBA00006987"/>
    </source>
</evidence>
<dbReference type="OrthoDB" id="8678477at2"/>
<proteinExistence type="inferred from homology"/>
<dbReference type="EMBL" id="CP010537">
    <property type="protein sequence ID" value="AJG22143.1"/>
    <property type="molecule type" value="Genomic_DNA"/>
</dbReference>
<dbReference type="Pfam" id="PF03401">
    <property type="entry name" value="TctC"/>
    <property type="match status" value="1"/>
</dbReference>
<accession>A0A0C4YGU6</accession>
<keyword evidence="4" id="KW-1185">Reference proteome</keyword>
<feature type="signal peptide" evidence="2">
    <location>
        <begin position="1"/>
        <end position="22"/>
    </location>
</feature>
<dbReference type="KEGG" id="cbw:RR42_s0550"/>
<dbReference type="RefSeq" id="WP_043353452.1">
    <property type="nucleotide sequence ID" value="NZ_CP010537.1"/>
</dbReference>
<keyword evidence="2" id="KW-0732">Signal</keyword>
<gene>
    <name evidence="3" type="ORF">RR42_s0550</name>
</gene>
<dbReference type="InterPro" id="IPR042100">
    <property type="entry name" value="Bug_dom1"/>
</dbReference>
<dbReference type="PANTHER" id="PTHR42928:SF5">
    <property type="entry name" value="BLR1237 PROTEIN"/>
    <property type="match status" value="1"/>
</dbReference>
<comment type="similarity">
    <text evidence="1">Belongs to the UPF0065 (bug) family.</text>
</comment>
<name>A0A0C4YGU6_9BURK</name>
<dbReference type="CDD" id="cd13578">
    <property type="entry name" value="PBP2_Bug27"/>
    <property type="match status" value="1"/>
</dbReference>
<dbReference type="STRING" id="68895.RR42_s0550"/>
<sequence>MRRNFLRLACVCAAFSALPVLAASYPDRPVRIVVPFPAGGGTDAIARSLGEALSRRLGKPFIVENKPGAASIMGSDQVSKSPADGYMLLLTTSAFAIVASVGPKLPYDGTRAFEPVASLGRAPNVVLVRKESRLTSMEDLLQVAKASPGKLTYGSAGNGSSVHLAAEYLQAMSGIRLIHVPYKGSAPQFADLLAGHIDAAFATMASSASLIRDGRVRALAVTSADRSPTFPGVPTVGEVGVKGYSADVWYGVFAPKGTPPAIVQVLYQAIASASASGPYRERLTREGVTGKVGSPQELTATVDQEVARWKSVAKERNIQFD</sequence>
<feature type="chain" id="PRO_5002173863" evidence="2">
    <location>
        <begin position="23"/>
        <end position="321"/>
    </location>
</feature>
<dbReference type="Gene3D" id="3.40.190.10">
    <property type="entry name" value="Periplasmic binding protein-like II"/>
    <property type="match status" value="1"/>
</dbReference>
<evidence type="ECO:0000313" key="4">
    <source>
        <dbReference type="Proteomes" id="UP000031843"/>
    </source>
</evidence>
<dbReference type="Gene3D" id="3.40.190.150">
    <property type="entry name" value="Bordetella uptake gene, domain 1"/>
    <property type="match status" value="1"/>
</dbReference>
<dbReference type="AlphaFoldDB" id="A0A0C4YGU6"/>
<dbReference type="SUPFAM" id="SSF53850">
    <property type="entry name" value="Periplasmic binding protein-like II"/>
    <property type="match status" value="1"/>
</dbReference>
<dbReference type="InterPro" id="IPR005064">
    <property type="entry name" value="BUG"/>
</dbReference>
<reference evidence="3 4" key="1">
    <citation type="journal article" date="2015" name="Genome Announc.">
        <title>Complete Genome Sequence of Cupriavidus basilensis 4G11, Isolated from the Oak Ridge Field Research Center Site.</title>
        <authorList>
            <person name="Ray J."/>
            <person name="Waters R.J."/>
            <person name="Skerker J.M."/>
            <person name="Kuehl J.V."/>
            <person name="Price M.N."/>
            <person name="Huang J."/>
            <person name="Chakraborty R."/>
            <person name="Arkin A.P."/>
            <person name="Deutschbauer A."/>
        </authorList>
    </citation>
    <scope>NUCLEOTIDE SEQUENCE [LARGE SCALE GENOMIC DNA]</scope>
    <source>
        <strain evidence="3">4G11</strain>
    </source>
</reference>
<evidence type="ECO:0000313" key="3">
    <source>
        <dbReference type="EMBL" id="AJG22143.1"/>
    </source>
</evidence>
<evidence type="ECO:0000256" key="2">
    <source>
        <dbReference type="SAM" id="SignalP"/>
    </source>
</evidence>
<dbReference type="PANTHER" id="PTHR42928">
    <property type="entry name" value="TRICARBOXYLATE-BINDING PROTEIN"/>
    <property type="match status" value="1"/>
</dbReference>
<dbReference type="PIRSF" id="PIRSF017082">
    <property type="entry name" value="YflP"/>
    <property type="match status" value="1"/>
</dbReference>
<dbReference type="Proteomes" id="UP000031843">
    <property type="component" value="Chromosome secondary"/>
</dbReference>
<organism evidence="3 4">
    <name type="scientific">Cupriavidus basilensis</name>
    <dbReference type="NCBI Taxonomy" id="68895"/>
    <lineage>
        <taxon>Bacteria</taxon>
        <taxon>Pseudomonadati</taxon>
        <taxon>Pseudomonadota</taxon>
        <taxon>Betaproteobacteria</taxon>
        <taxon>Burkholderiales</taxon>
        <taxon>Burkholderiaceae</taxon>
        <taxon>Cupriavidus</taxon>
    </lineage>
</organism>
<protein>
    <submittedName>
        <fullName evidence="3">Tricarboxylate transport protein TctC</fullName>
    </submittedName>
</protein>